<dbReference type="InterPro" id="IPR036098">
    <property type="entry name" value="Thymidylate_synthase_ThyX_sf"/>
</dbReference>
<dbReference type="SUPFAM" id="SSF69796">
    <property type="entry name" value="Thymidylate synthase-complementing protein Thy1"/>
    <property type="match status" value="1"/>
</dbReference>
<dbReference type="RefSeq" id="WP_033677362.1">
    <property type="nucleotide sequence ID" value="NZ_JOTM01000030.1"/>
</dbReference>
<reference evidence="2 3" key="1">
    <citation type="submission" date="2014-06" db="EMBL/GenBank/DDBJ databases">
        <title>Draft genome sequence of Bacillus gaemokensis JCM 15801 (MCCC 1A00707).</title>
        <authorList>
            <person name="Lai Q."/>
            <person name="Liu Y."/>
            <person name="Shao Z."/>
        </authorList>
    </citation>
    <scope>NUCLEOTIDE SEQUENCE [LARGE SCALE GENOMIC DNA]</scope>
    <source>
        <strain evidence="2 3">JCM 15801</strain>
    </source>
</reference>
<dbReference type="Pfam" id="PF02511">
    <property type="entry name" value="Thy1"/>
    <property type="match status" value="1"/>
</dbReference>
<dbReference type="GO" id="GO:0006231">
    <property type="term" value="P:dTMP biosynthetic process"/>
    <property type="evidence" value="ECO:0007669"/>
    <property type="project" value="UniProtKB-UniRule"/>
</dbReference>
<dbReference type="GO" id="GO:0070402">
    <property type="term" value="F:NADPH binding"/>
    <property type="evidence" value="ECO:0007669"/>
    <property type="project" value="TreeGrafter"/>
</dbReference>
<dbReference type="CDD" id="cd20175">
    <property type="entry name" value="ThyX"/>
    <property type="match status" value="1"/>
</dbReference>
<proteinExistence type="predicted"/>
<dbReference type="GO" id="GO:0050660">
    <property type="term" value="F:flavin adenine dinucleotide binding"/>
    <property type="evidence" value="ECO:0007669"/>
    <property type="project" value="UniProtKB-UniRule"/>
</dbReference>
<sequence length="233" mass="26877">MEMLINVLDKGYVRLVDTMGCDLSVVNSARVSYDKESTELTDKDIRLIKFLAREGHTSPFRHATLQFEIYAPLMVARQHWKYIVGSDHTMDAWNESSRRYVTEEPTFYVPNIDEWRLAPENSKQGSGETISADDSRSYFTEYLEEYIEKGEQLYSQALNEGICAEQARLFLPAYGMYVRYYWTASLQSVVHFLNQRLAHDAQVEIQAYAKAVLELTKDVFPVSIDELVTVEGK</sequence>
<dbReference type="PANTHER" id="PTHR34934:SF1">
    <property type="entry name" value="FLAVIN-DEPENDENT THYMIDYLATE SYNTHASE"/>
    <property type="match status" value="1"/>
</dbReference>
<gene>
    <name evidence="2" type="ORF">BAGA_18995</name>
</gene>
<dbReference type="EC" id="2.1.1.148" evidence="1"/>
<dbReference type="AlphaFoldDB" id="A0A073K7J0"/>
<dbReference type="Gene3D" id="3.30.1360.170">
    <property type="match status" value="1"/>
</dbReference>
<dbReference type="GO" id="GO:0004799">
    <property type="term" value="F:thymidylate synthase activity"/>
    <property type="evidence" value="ECO:0007669"/>
    <property type="project" value="TreeGrafter"/>
</dbReference>
<dbReference type="Proteomes" id="UP000027778">
    <property type="component" value="Unassembled WGS sequence"/>
</dbReference>
<evidence type="ECO:0000256" key="1">
    <source>
        <dbReference type="NCBIfam" id="TIGR02170"/>
    </source>
</evidence>
<accession>A0A073K7J0</accession>
<keyword evidence="3" id="KW-1185">Reference proteome</keyword>
<dbReference type="GO" id="GO:0050797">
    <property type="term" value="F:thymidylate synthase (FAD) activity"/>
    <property type="evidence" value="ECO:0007669"/>
    <property type="project" value="UniProtKB-UniRule"/>
</dbReference>
<dbReference type="eggNOG" id="COG1351">
    <property type="taxonomic scope" value="Bacteria"/>
</dbReference>
<dbReference type="PROSITE" id="PS51331">
    <property type="entry name" value="THYX"/>
    <property type="match status" value="1"/>
</dbReference>
<evidence type="ECO:0000313" key="3">
    <source>
        <dbReference type="Proteomes" id="UP000027778"/>
    </source>
</evidence>
<organism evidence="2 3">
    <name type="scientific">Bacillus gaemokensis</name>
    <dbReference type="NCBI Taxonomy" id="574375"/>
    <lineage>
        <taxon>Bacteria</taxon>
        <taxon>Bacillati</taxon>
        <taxon>Bacillota</taxon>
        <taxon>Bacilli</taxon>
        <taxon>Bacillales</taxon>
        <taxon>Bacillaceae</taxon>
        <taxon>Bacillus</taxon>
        <taxon>Bacillus cereus group</taxon>
    </lineage>
</organism>
<dbReference type="EMBL" id="JOTM01000030">
    <property type="protein sequence ID" value="KEK22491.1"/>
    <property type="molecule type" value="Genomic_DNA"/>
</dbReference>
<name>A0A073K7J0_9BACI</name>
<comment type="caution">
    <text evidence="2">The sequence shown here is derived from an EMBL/GenBank/DDBJ whole genome shotgun (WGS) entry which is preliminary data.</text>
</comment>
<evidence type="ECO:0000313" key="2">
    <source>
        <dbReference type="EMBL" id="KEK22491.1"/>
    </source>
</evidence>
<dbReference type="NCBIfam" id="TIGR02170">
    <property type="entry name" value="thyX"/>
    <property type="match status" value="1"/>
</dbReference>
<dbReference type="PANTHER" id="PTHR34934">
    <property type="entry name" value="FLAVIN-DEPENDENT THYMIDYLATE SYNTHASE"/>
    <property type="match status" value="1"/>
</dbReference>
<dbReference type="OrthoDB" id="9774464at2"/>
<dbReference type="STRING" id="574375.AZF08_13900"/>
<dbReference type="InterPro" id="IPR003669">
    <property type="entry name" value="Thymidylate_synthase_ThyX"/>
</dbReference>
<protein>
    <recommendedName>
        <fullName evidence="1">FAD-dependent thymidylate synthase</fullName>
        <ecNumber evidence="1">2.1.1.148</ecNumber>
    </recommendedName>
</protein>